<proteinExistence type="predicted"/>
<feature type="chain" id="PRO_5040942723" description="Outer membrane protein beta-barrel domain-containing protein" evidence="1">
    <location>
        <begin position="21"/>
        <end position="279"/>
    </location>
</feature>
<keyword evidence="1" id="KW-0732">Signal</keyword>
<evidence type="ECO:0000313" key="2">
    <source>
        <dbReference type="EMBL" id="MCI2228178.1"/>
    </source>
</evidence>
<keyword evidence="3" id="KW-1185">Reference proteome</keyword>
<feature type="signal peptide" evidence="1">
    <location>
        <begin position="1"/>
        <end position="20"/>
    </location>
</feature>
<sequence>MLKLKLVFLSFLLIATTVFSQEKKVKKVSNKGKMFVYWGWNRANYSNSDITFTGSNYNFTLQNVKAKDRITPFNFYDYFNPLRITIPQTNVRIGYFFNDNYTISVGVDHMKYVMSPYQNVKINGVINAGTPFDGIYNNDDIVLTHDFLKFEHTDGLNYVNVELKRFDEIGHLIGMNNKNFQLNITEGFGVGILYPRTNATLFDQERWDEFNVSGWGISAGVGLNLTFFKYFFVQTDLKYGYIKMPNIRTTNNPEDKASQSFTFLQRNIVFGARFNILKK</sequence>
<name>A0A9X2AJ95_9FLAO</name>
<accession>A0A9X2AJ95</accession>
<dbReference type="RefSeq" id="WP_242177653.1">
    <property type="nucleotide sequence ID" value="NZ_JAKQYM010000002.1"/>
</dbReference>
<gene>
    <name evidence="2" type="ORF">MC378_03285</name>
</gene>
<reference evidence="2" key="1">
    <citation type="submission" date="2022-02" db="EMBL/GenBank/DDBJ databases">
        <title>Polaribacter sp. MSW13, isolated from seawater.</title>
        <authorList>
            <person name="Kristyanto S."/>
            <person name="Jung J."/>
            <person name="Jeon C.O."/>
        </authorList>
    </citation>
    <scope>NUCLEOTIDE SEQUENCE</scope>
    <source>
        <strain evidence="2">MSW13</strain>
    </source>
</reference>
<dbReference type="AlphaFoldDB" id="A0A9X2AJ95"/>
<comment type="caution">
    <text evidence="2">The sequence shown here is derived from an EMBL/GenBank/DDBJ whole genome shotgun (WGS) entry which is preliminary data.</text>
</comment>
<evidence type="ECO:0008006" key="4">
    <source>
        <dbReference type="Google" id="ProtNLM"/>
    </source>
</evidence>
<organism evidence="2 3">
    <name type="scientific">Polaribacter marinus</name>
    <dbReference type="NCBI Taxonomy" id="2916838"/>
    <lineage>
        <taxon>Bacteria</taxon>
        <taxon>Pseudomonadati</taxon>
        <taxon>Bacteroidota</taxon>
        <taxon>Flavobacteriia</taxon>
        <taxon>Flavobacteriales</taxon>
        <taxon>Flavobacteriaceae</taxon>
    </lineage>
</organism>
<evidence type="ECO:0000256" key="1">
    <source>
        <dbReference type="SAM" id="SignalP"/>
    </source>
</evidence>
<dbReference type="Proteomes" id="UP001139369">
    <property type="component" value="Unassembled WGS sequence"/>
</dbReference>
<evidence type="ECO:0000313" key="3">
    <source>
        <dbReference type="Proteomes" id="UP001139369"/>
    </source>
</evidence>
<protein>
    <recommendedName>
        <fullName evidence="4">Outer membrane protein beta-barrel domain-containing protein</fullName>
    </recommendedName>
</protein>
<dbReference type="EMBL" id="JAKQYM010000002">
    <property type="protein sequence ID" value="MCI2228178.1"/>
    <property type="molecule type" value="Genomic_DNA"/>
</dbReference>